<dbReference type="SUPFAM" id="SSF54001">
    <property type="entry name" value="Cysteine proteinases"/>
    <property type="match status" value="1"/>
</dbReference>
<evidence type="ECO:0000313" key="1">
    <source>
        <dbReference type="EMBL" id="RHB68587.1"/>
    </source>
</evidence>
<evidence type="ECO:0000313" key="2">
    <source>
        <dbReference type="Proteomes" id="UP000286114"/>
    </source>
</evidence>
<dbReference type="PROSITE" id="PS51257">
    <property type="entry name" value="PROKAR_LIPOPROTEIN"/>
    <property type="match status" value="1"/>
</dbReference>
<dbReference type="Gene3D" id="3.90.70.50">
    <property type="entry name" value="Peptidase C10, streptopain"/>
    <property type="match status" value="1"/>
</dbReference>
<dbReference type="GO" id="GO:0006508">
    <property type="term" value="P:proteolysis"/>
    <property type="evidence" value="ECO:0007669"/>
    <property type="project" value="InterPro"/>
</dbReference>
<reference evidence="1 2" key="1">
    <citation type="submission" date="2018-08" db="EMBL/GenBank/DDBJ databases">
        <title>A genome reference for cultivated species of the human gut microbiota.</title>
        <authorList>
            <person name="Zou Y."/>
            <person name="Xue W."/>
            <person name="Luo G."/>
        </authorList>
    </citation>
    <scope>NUCLEOTIDE SEQUENCE [LARGE SCALE GENOMIC DNA]</scope>
    <source>
        <strain evidence="1 2">AM39-1</strain>
    </source>
</reference>
<sequence>MCKSNLKIGWLLFLPFMLGSCSQNDEFDKEDVSGAKDRKLLELSVPEYLSIAYDSENNELSNEEATNILKEFVYSSVETRGTTAQLTFNVNKEYYLNTTNSRSSLKQPIKIVEFTIGNETRNGSTSVGFASVVADKRFPNVLAYSPNGNVAEIEEYGAGIMMKRAQNVAQNYISQVEHYQDSLRDRTVEKVCTILGVKNFSFEKVENSLVLEEDTKIEDLDNLIESRGSAVNPSGTPIATIGPLINERLQWIQGWPQNQFIKECSKEDLNYWPSINYGGKYPAGCTAVAAASILTYLKPTIYSNDLGRNVDWSTALSNPVIDWFTSATDSYVIEAAAILKEVSVNIGTTYNHEGGSASAEGVRSYFGKLGIAMDGKSALNYFTIRPSIGAYRPVLLTGACRSISRAEYTNGRHAWTMDGIKIVKRTVTSRIELAQYNNYGYCHFGWVFGGGNGWYLFDSDGGITFDYGGDKYDIDLAAYPNIRK</sequence>
<dbReference type="EMBL" id="QSHA01000019">
    <property type="protein sequence ID" value="RHB68587.1"/>
    <property type="molecule type" value="Genomic_DNA"/>
</dbReference>
<gene>
    <name evidence="1" type="ORF">DW873_17925</name>
</gene>
<dbReference type="InterPro" id="IPR038765">
    <property type="entry name" value="Papain-like_cys_pep_sf"/>
</dbReference>
<evidence type="ECO:0008006" key="3">
    <source>
        <dbReference type="Google" id="ProtNLM"/>
    </source>
</evidence>
<dbReference type="AlphaFoldDB" id="A0A413WZP2"/>
<dbReference type="InterPro" id="IPR044934">
    <property type="entry name" value="Streptopain_sf"/>
</dbReference>
<dbReference type="RefSeq" id="WP_117856132.1">
    <property type="nucleotide sequence ID" value="NZ_QSHA01000019.1"/>
</dbReference>
<name>A0A413WZP2_BACUN</name>
<organism evidence="1 2">
    <name type="scientific">Bacteroides uniformis</name>
    <dbReference type="NCBI Taxonomy" id="820"/>
    <lineage>
        <taxon>Bacteria</taxon>
        <taxon>Pseudomonadati</taxon>
        <taxon>Bacteroidota</taxon>
        <taxon>Bacteroidia</taxon>
        <taxon>Bacteroidales</taxon>
        <taxon>Bacteroidaceae</taxon>
        <taxon>Bacteroides</taxon>
    </lineage>
</organism>
<dbReference type="GO" id="GO:0008234">
    <property type="term" value="F:cysteine-type peptidase activity"/>
    <property type="evidence" value="ECO:0007669"/>
    <property type="project" value="InterPro"/>
</dbReference>
<comment type="caution">
    <text evidence="1">The sequence shown here is derived from an EMBL/GenBank/DDBJ whole genome shotgun (WGS) entry which is preliminary data.</text>
</comment>
<accession>A0A413WZP2</accession>
<protein>
    <recommendedName>
        <fullName evidence="3">Spi protease inhibitor domain-containing protein</fullName>
    </recommendedName>
</protein>
<proteinExistence type="predicted"/>
<dbReference type="Proteomes" id="UP000286114">
    <property type="component" value="Unassembled WGS sequence"/>
</dbReference>